<dbReference type="InterPro" id="IPR036291">
    <property type="entry name" value="NAD(P)-bd_dom_sf"/>
</dbReference>
<keyword evidence="2" id="KW-0596">Phosphopantetheine</keyword>
<dbReference type="InterPro" id="IPR036736">
    <property type="entry name" value="ACP-like_sf"/>
</dbReference>
<accession>A0A318HMD6</accession>
<dbReference type="InterPro" id="IPR013120">
    <property type="entry name" value="FAR_NAD-bd"/>
</dbReference>
<dbReference type="PROSITE" id="PS00012">
    <property type="entry name" value="PHOSPHOPANTETHEINE"/>
    <property type="match status" value="1"/>
</dbReference>
<dbReference type="Pfam" id="PF00501">
    <property type="entry name" value="AMP-binding"/>
    <property type="match status" value="1"/>
</dbReference>
<dbReference type="Gene3D" id="1.10.1200.10">
    <property type="entry name" value="ACP-like"/>
    <property type="match status" value="1"/>
</dbReference>
<reference evidence="12 13" key="2">
    <citation type="submission" date="2018-06" db="EMBL/GenBank/DDBJ databases">
        <title>Sequencing of bacterial isolates from soil warming experiment in Harvard Forest, Massachusetts, USA.</title>
        <authorList>
            <person name="Deangelis K.PhD."/>
        </authorList>
    </citation>
    <scope>NUCLEOTIDE SEQUENCE [LARGE SCALE GENOMIC DNA]</scope>
    <source>
        <strain evidence="12 13">GAS496</strain>
    </source>
</reference>
<dbReference type="RefSeq" id="WP_110317104.1">
    <property type="nucleotide sequence ID" value="NZ_QJJU01000010.1"/>
</dbReference>
<evidence type="ECO:0000259" key="11">
    <source>
        <dbReference type="PROSITE" id="PS50075"/>
    </source>
</evidence>
<dbReference type="AlphaFoldDB" id="A0A318HMD6"/>
<keyword evidence="3" id="KW-0597">Phosphoprotein</keyword>
<comment type="caution">
    <text evidence="12">The sequence shown here is derived from an EMBL/GenBank/DDBJ whole genome shotgun (WGS) entry which is preliminary data.</text>
</comment>
<evidence type="ECO:0000256" key="2">
    <source>
        <dbReference type="ARBA" id="ARBA00022450"/>
    </source>
</evidence>
<dbReference type="CDD" id="cd05235">
    <property type="entry name" value="SDR_e1"/>
    <property type="match status" value="1"/>
</dbReference>
<feature type="domain" description="Carrier" evidence="11">
    <location>
        <begin position="558"/>
        <end position="633"/>
    </location>
</feature>
<evidence type="ECO:0000313" key="13">
    <source>
        <dbReference type="Proteomes" id="UP000247781"/>
    </source>
</evidence>
<dbReference type="Pfam" id="PF13193">
    <property type="entry name" value="AMP-binding_C"/>
    <property type="match status" value="1"/>
</dbReference>
<dbReference type="Pfam" id="PF07993">
    <property type="entry name" value="NAD_binding_4"/>
    <property type="match status" value="1"/>
</dbReference>
<keyword evidence="4 12" id="KW-0436">Ligase</keyword>
<evidence type="ECO:0000256" key="1">
    <source>
        <dbReference type="ARBA" id="ARBA00006432"/>
    </source>
</evidence>
<dbReference type="PANTHER" id="PTHR43201:SF5">
    <property type="entry name" value="MEDIUM-CHAIN ACYL-COA LIGASE ACSF2, MITOCHONDRIAL"/>
    <property type="match status" value="1"/>
</dbReference>
<dbReference type="InterPro" id="IPR042099">
    <property type="entry name" value="ANL_N_sf"/>
</dbReference>
<dbReference type="Gene3D" id="3.30.300.30">
    <property type="match status" value="1"/>
</dbReference>
<dbReference type="SUPFAM" id="SSF56801">
    <property type="entry name" value="Acetyl-CoA synthetase-like"/>
    <property type="match status" value="1"/>
</dbReference>
<dbReference type="EMBL" id="QJJU01000010">
    <property type="protein sequence ID" value="PXX07742.1"/>
    <property type="molecule type" value="Genomic_DNA"/>
</dbReference>
<dbReference type="EC" id="6.2.1.3" evidence="5"/>
<dbReference type="PROSITE" id="PS50075">
    <property type="entry name" value="CARRIER"/>
    <property type="match status" value="1"/>
</dbReference>
<gene>
    <name evidence="12" type="ORF">C8E89_110128</name>
</gene>
<dbReference type="PANTHER" id="PTHR43201">
    <property type="entry name" value="ACYL-COA SYNTHETASE"/>
    <property type="match status" value="1"/>
</dbReference>
<reference evidence="13" key="1">
    <citation type="submission" date="2018-05" db="EMBL/GenBank/DDBJ databases">
        <authorList>
            <person name="Deangelis K."/>
            <person name="Huntemann M."/>
            <person name="Clum A."/>
            <person name="Pillay M."/>
            <person name="Palaniappan K."/>
            <person name="Varghese N."/>
            <person name="Mikhailova N."/>
            <person name="Stamatis D."/>
            <person name="Reddy T."/>
            <person name="Daum C."/>
            <person name="Shapiro N."/>
            <person name="Ivanova N."/>
            <person name="Kyrpides N."/>
            <person name="Woyke T."/>
        </authorList>
    </citation>
    <scope>NUCLEOTIDE SEQUENCE [LARGE SCALE GENOMIC DNA]</scope>
    <source>
        <strain evidence="13">GAS496</strain>
    </source>
</reference>
<evidence type="ECO:0000256" key="10">
    <source>
        <dbReference type="ARBA" id="ARBA00083882"/>
    </source>
</evidence>
<dbReference type="FunFam" id="3.30.300.30:FF:000008">
    <property type="entry name" value="2,3-dihydroxybenzoate-AMP ligase"/>
    <property type="match status" value="1"/>
</dbReference>
<dbReference type="Pfam" id="PF00550">
    <property type="entry name" value="PP-binding"/>
    <property type="match status" value="1"/>
</dbReference>
<evidence type="ECO:0000256" key="4">
    <source>
        <dbReference type="ARBA" id="ARBA00022598"/>
    </source>
</evidence>
<dbReference type="Gene3D" id="3.40.50.720">
    <property type="entry name" value="NAD(P)-binding Rossmann-like Domain"/>
    <property type="match status" value="1"/>
</dbReference>
<dbReference type="Gene3D" id="3.40.50.12780">
    <property type="entry name" value="N-terminal domain of ligase-like"/>
    <property type="match status" value="1"/>
</dbReference>
<organism evidence="12 13">
    <name type="scientific">Mycolicibacterium moriokaense</name>
    <dbReference type="NCBI Taxonomy" id="39691"/>
    <lineage>
        <taxon>Bacteria</taxon>
        <taxon>Bacillati</taxon>
        <taxon>Actinomycetota</taxon>
        <taxon>Actinomycetes</taxon>
        <taxon>Mycobacteriales</taxon>
        <taxon>Mycobacteriaceae</taxon>
        <taxon>Mycolicibacterium</taxon>
    </lineage>
</organism>
<dbReference type="NCBIfam" id="TIGR01746">
    <property type="entry name" value="Thioester-redct"/>
    <property type="match status" value="1"/>
</dbReference>
<dbReference type="SUPFAM" id="SSF51735">
    <property type="entry name" value="NAD(P)-binding Rossmann-fold domains"/>
    <property type="match status" value="1"/>
</dbReference>
<dbReference type="InterPro" id="IPR006162">
    <property type="entry name" value="Ppantetheine_attach_site"/>
</dbReference>
<dbReference type="InterPro" id="IPR020845">
    <property type="entry name" value="AMP-binding_CS"/>
</dbReference>
<evidence type="ECO:0000256" key="8">
    <source>
        <dbReference type="ARBA" id="ARBA00076959"/>
    </source>
</evidence>
<comment type="similarity">
    <text evidence="1">Belongs to the ATP-dependent AMP-binding enzyme family.</text>
</comment>
<proteinExistence type="inferred from homology"/>
<dbReference type="InterPro" id="IPR000873">
    <property type="entry name" value="AMP-dep_synth/lig_dom"/>
</dbReference>
<dbReference type="GO" id="GO:0004467">
    <property type="term" value="F:long-chain fatty acid-CoA ligase activity"/>
    <property type="evidence" value="ECO:0007669"/>
    <property type="project" value="UniProtKB-EC"/>
</dbReference>
<dbReference type="GO" id="GO:0031956">
    <property type="term" value="F:medium-chain fatty acid-CoA ligase activity"/>
    <property type="evidence" value="ECO:0007669"/>
    <property type="project" value="TreeGrafter"/>
</dbReference>
<dbReference type="InterPro" id="IPR010080">
    <property type="entry name" value="Thioester_reductase-like_dom"/>
</dbReference>
<protein>
    <recommendedName>
        <fullName evidence="7">Long-chain-fatty-acid--CoA ligase FadD13</fullName>
        <ecNumber evidence="5">6.2.1.3</ecNumber>
    </recommendedName>
    <alternativeName>
        <fullName evidence="8">Fatty acyl-CoA ligase</fullName>
    </alternativeName>
    <alternativeName>
        <fullName evidence="10">Fatty acyl-CoA synthetase</fullName>
    </alternativeName>
    <alternativeName>
        <fullName evidence="9">Very-long-chain fatty-acyl-CoA synthetase</fullName>
    </alternativeName>
</protein>
<keyword evidence="13" id="KW-1185">Reference proteome</keyword>
<evidence type="ECO:0000256" key="9">
    <source>
        <dbReference type="ARBA" id="ARBA00080667"/>
    </source>
</evidence>
<dbReference type="OrthoDB" id="2472181at2"/>
<evidence type="ECO:0000256" key="6">
    <source>
        <dbReference type="ARBA" id="ARBA00036813"/>
    </source>
</evidence>
<dbReference type="InterPro" id="IPR009081">
    <property type="entry name" value="PP-bd_ACP"/>
</dbReference>
<dbReference type="Proteomes" id="UP000247781">
    <property type="component" value="Unassembled WGS sequence"/>
</dbReference>
<dbReference type="PROSITE" id="PS00455">
    <property type="entry name" value="AMP_BINDING"/>
    <property type="match status" value="1"/>
</dbReference>
<sequence>MSDSSSLLTTAEWTAEDSFPILELTVGGLLRETAARAPDAVALVTGMPEAADRRRWTYAELLEESERAARALLGRFAPGDRVAVWANNVPEWVFLELAAGLAGITLVTVNPVLRAEEVAYVLHHSRSDGIFYVPEFQGLRMAETLEEIEGELPALREKVSFADWEAFCAGGSPTQPLPDVDPGAAAQILYTSGTTGRPKGAVLHHRGVVNSARVYVDALNTHGMVQVCGMPLFHIVGCGLTVLGTIASAGTLVLMPYFDPGLLIQLLEEERGECFFGVPTMLIACLEHPSLADTDVSSVRIIVAAGAPVLPALVSRLEDAFDARLCIGFGQTETSGCVTLVLPDDEPEERYNSIGKAVAQTDMKVIDPATGETVGPDVDGELCTRGYFVMKGYFDNPDATAAAIDADGWLHTGDLAAMDSRGYCRITGRLKDMIIRGGENIYPREIEQVLFEHGDVADVAVVGVPDTTWGEQVVAFVRPAEGRSPDPDRLREYCHERLAPHKVPLHWLTVDEFPTTPSGKVQKFLLREKFAANTAVPAASAEDQEELLASLRNGGADQPVPEAVQLAIRATLGCRPEELSGGTRFIDVGGDSLSALKISRLLEEIFDTEVPVGVIINPTNDLDRLANYVEKNRSNGRTRTTFASVHGRSTSEVHASDLTLDKFIDSQILADVANLGRPSGAPQTVLLTGATGYLGRFLCMEWLKRLSQTGGTLLCIARGRDPGAARERIAAALDRGDPDLTREFQTLAADHLEVLAGDVDEPNLGLDVATWNRLADKVDLIVHPAALVNHVLSYRQLFGANVVGTAEVIRLALTSKLKPLNYVSTVAVAFNGDDVLGEDVDIRAASAVRKIDDTYANGYANSKWASEVLIREAHALCGLPGAVFRCDMILAHSRYAGQLNVSDLFTRLMLSLVATGIAPRSFYEFDGHGHGARAHYDGLPVDFIAEAITTLGANATDGFHTYNVVNPHDDGISLDQFVDWLIAAGNPIQRIDDYADWLTRFEAAMRALPDRQRQHSELKLIEAFKPPSPALHSPALPADVFRDGVRKSCVGSDGDIPHISADLIGKYVADLRQLELL</sequence>
<evidence type="ECO:0000256" key="7">
    <source>
        <dbReference type="ARBA" id="ARBA00069710"/>
    </source>
</evidence>
<name>A0A318HMD6_9MYCO</name>
<evidence type="ECO:0000313" key="12">
    <source>
        <dbReference type="EMBL" id="PXX07742.1"/>
    </source>
</evidence>
<dbReference type="InterPro" id="IPR045851">
    <property type="entry name" value="AMP-bd_C_sf"/>
</dbReference>
<dbReference type="SUPFAM" id="SSF47336">
    <property type="entry name" value="ACP-like"/>
    <property type="match status" value="1"/>
</dbReference>
<comment type="catalytic activity">
    <reaction evidence="6">
        <text>a long-chain fatty acid + ATP + CoA = a long-chain fatty acyl-CoA + AMP + diphosphate</text>
        <dbReference type="Rhea" id="RHEA:15421"/>
        <dbReference type="ChEBI" id="CHEBI:30616"/>
        <dbReference type="ChEBI" id="CHEBI:33019"/>
        <dbReference type="ChEBI" id="CHEBI:57287"/>
        <dbReference type="ChEBI" id="CHEBI:57560"/>
        <dbReference type="ChEBI" id="CHEBI:83139"/>
        <dbReference type="ChEBI" id="CHEBI:456215"/>
        <dbReference type="EC" id="6.2.1.3"/>
    </reaction>
</comment>
<dbReference type="InterPro" id="IPR025110">
    <property type="entry name" value="AMP-bd_C"/>
</dbReference>
<evidence type="ECO:0000256" key="3">
    <source>
        <dbReference type="ARBA" id="ARBA00022553"/>
    </source>
</evidence>
<evidence type="ECO:0000256" key="5">
    <source>
        <dbReference type="ARBA" id="ARBA00026121"/>
    </source>
</evidence>